<keyword evidence="2" id="KW-1185">Reference proteome</keyword>
<dbReference type="Proteomes" id="UP000324222">
    <property type="component" value="Unassembled WGS sequence"/>
</dbReference>
<name>A0A5B7CZU3_PORTR</name>
<evidence type="ECO:0000313" key="1">
    <source>
        <dbReference type="EMBL" id="MPC14555.1"/>
    </source>
</evidence>
<dbReference type="AlphaFoldDB" id="A0A5B7CZU3"/>
<accession>A0A5B7CZU3</accession>
<proteinExistence type="predicted"/>
<comment type="caution">
    <text evidence="1">The sequence shown here is derived from an EMBL/GenBank/DDBJ whole genome shotgun (WGS) entry which is preliminary data.</text>
</comment>
<evidence type="ECO:0000313" key="2">
    <source>
        <dbReference type="Proteomes" id="UP000324222"/>
    </source>
</evidence>
<organism evidence="1 2">
    <name type="scientific">Portunus trituberculatus</name>
    <name type="common">Swimming crab</name>
    <name type="synonym">Neptunus trituberculatus</name>
    <dbReference type="NCBI Taxonomy" id="210409"/>
    <lineage>
        <taxon>Eukaryota</taxon>
        <taxon>Metazoa</taxon>
        <taxon>Ecdysozoa</taxon>
        <taxon>Arthropoda</taxon>
        <taxon>Crustacea</taxon>
        <taxon>Multicrustacea</taxon>
        <taxon>Malacostraca</taxon>
        <taxon>Eumalacostraca</taxon>
        <taxon>Eucarida</taxon>
        <taxon>Decapoda</taxon>
        <taxon>Pleocyemata</taxon>
        <taxon>Brachyura</taxon>
        <taxon>Eubrachyura</taxon>
        <taxon>Portunoidea</taxon>
        <taxon>Portunidae</taxon>
        <taxon>Portuninae</taxon>
        <taxon>Portunus</taxon>
    </lineage>
</organism>
<dbReference type="EMBL" id="VSRR010000361">
    <property type="protein sequence ID" value="MPC14555.1"/>
    <property type="molecule type" value="Genomic_DNA"/>
</dbReference>
<reference evidence="1 2" key="1">
    <citation type="submission" date="2019-05" db="EMBL/GenBank/DDBJ databases">
        <title>Another draft genome of Portunus trituberculatus and its Hox gene families provides insights of decapod evolution.</title>
        <authorList>
            <person name="Jeong J.-H."/>
            <person name="Song I."/>
            <person name="Kim S."/>
            <person name="Choi T."/>
            <person name="Kim D."/>
            <person name="Ryu S."/>
            <person name="Kim W."/>
        </authorList>
    </citation>
    <scope>NUCLEOTIDE SEQUENCE [LARGE SCALE GENOMIC DNA]</scope>
    <source>
        <tissue evidence="1">Muscle</tissue>
    </source>
</reference>
<sequence length="168" mass="18767">MFKPVPYTRDTMSCIFRNAGDGGSAFLLIQDASSPSSEYVHKTCQAASPLGFISKSSRLPLRECLYQRVTKAQRRYNGTCPRSGASRLYSLDFRGVDFAPERPLLLAVKRLLGCGASRYRGTAPCILLFDKYWCFVCNYFSCERAENHEHFTSPRVNPIVSLCGVSNG</sequence>
<protein>
    <submittedName>
        <fullName evidence="1">Uncharacterized protein</fullName>
    </submittedName>
</protein>
<gene>
    <name evidence="1" type="ORF">E2C01_007323</name>
</gene>